<dbReference type="Proteomes" id="UP000828390">
    <property type="component" value="Unassembled WGS sequence"/>
</dbReference>
<organism evidence="1 2">
    <name type="scientific">Dreissena polymorpha</name>
    <name type="common">Zebra mussel</name>
    <name type="synonym">Mytilus polymorpha</name>
    <dbReference type="NCBI Taxonomy" id="45954"/>
    <lineage>
        <taxon>Eukaryota</taxon>
        <taxon>Metazoa</taxon>
        <taxon>Spiralia</taxon>
        <taxon>Lophotrochozoa</taxon>
        <taxon>Mollusca</taxon>
        <taxon>Bivalvia</taxon>
        <taxon>Autobranchia</taxon>
        <taxon>Heteroconchia</taxon>
        <taxon>Euheterodonta</taxon>
        <taxon>Imparidentia</taxon>
        <taxon>Neoheterodontei</taxon>
        <taxon>Myida</taxon>
        <taxon>Dreissenoidea</taxon>
        <taxon>Dreissenidae</taxon>
        <taxon>Dreissena</taxon>
    </lineage>
</organism>
<gene>
    <name evidence="1" type="ORF">DPMN_002425</name>
</gene>
<dbReference type="AlphaFoldDB" id="A0A9D4MMT5"/>
<reference evidence="1" key="2">
    <citation type="submission" date="2020-11" db="EMBL/GenBank/DDBJ databases">
        <authorList>
            <person name="McCartney M.A."/>
            <person name="Auch B."/>
            <person name="Kono T."/>
            <person name="Mallez S."/>
            <person name="Becker A."/>
            <person name="Gohl D.M."/>
            <person name="Silverstein K.A.T."/>
            <person name="Koren S."/>
            <person name="Bechman K.B."/>
            <person name="Herman A."/>
            <person name="Abrahante J.E."/>
            <person name="Garbe J."/>
        </authorList>
    </citation>
    <scope>NUCLEOTIDE SEQUENCE</scope>
    <source>
        <strain evidence="1">Duluth1</strain>
        <tissue evidence="1">Whole animal</tissue>
    </source>
</reference>
<protein>
    <submittedName>
        <fullName evidence="1">Uncharacterized protein</fullName>
    </submittedName>
</protein>
<dbReference type="EMBL" id="JAIWYP010000001">
    <property type="protein sequence ID" value="KAH3878529.1"/>
    <property type="molecule type" value="Genomic_DNA"/>
</dbReference>
<proteinExistence type="predicted"/>
<keyword evidence="2" id="KW-1185">Reference proteome</keyword>
<evidence type="ECO:0000313" key="1">
    <source>
        <dbReference type="EMBL" id="KAH3878529.1"/>
    </source>
</evidence>
<comment type="caution">
    <text evidence="1">The sequence shown here is derived from an EMBL/GenBank/DDBJ whole genome shotgun (WGS) entry which is preliminary data.</text>
</comment>
<reference evidence="1" key="1">
    <citation type="journal article" date="2019" name="bioRxiv">
        <title>The Genome of the Zebra Mussel, Dreissena polymorpha: A Resource for Invasive Species Research.</title>
        <authorList>
            <person name="McCartney M.A."/>
            <person name="Auch B."/>
            <person name="Kono T."/>
            <person name="Mallez S."/>
            <person name="Zhang Y."/>
            <person name="Obille A."/>
            <person name="Becker A."/>
            <person name="Abrahante J.E."/>
            <person name="Garbe J."/>
            <person name="Badalamenti J.P."/>
            <person name="Herman A."/>
            <person name="Mangelson H."/>
            <person name="Liachko I."/>
            <person name="Sullivan S."/>
            <person name="Sone E.D."/>
            <person name="Koren S."/>
            <person name="Silverstein K.A.T."/>
            <person name="Beckman K.B."/>
            <person name="Gohl D.M."/>
        </authorList>
    </citation>
    <scope>NUCLEOTIDE SEQUENCE</scope>
    <source>
        <strain evidence="1">Duluth1</strain>
        <tissue evidence="1">Whole animal</tissue>
    </source>
</reference>
<accession>A0A9D4MMT5</accession>
<sequence>MRNVGRSALAILACRNIMATETPNITQQTSRTWVKVYLQLEDACHWKVKSRAKMEEESQKQLSPPGPQPLSVCGMSEPCIRPGF</sequence>
<name>A0A9D4MMT5_DREPO</name>
<evidence type="ECO:0000313" key="2">
    <source>
        <dbReference type="Proteomes" id="UP000828390"/>
    </source>
</evidence>